<dbReference type="GO" id="GO:0009234">
    <property type="term" value="P:menaquinone biosynthetic process"/>
    <property type="evidence" value="ECO:0007669"/>
    <property type="project" value="UniProtKB-UniRule"/>
</dbReference>
<dbReference type="AlphaFoldDB" id="A0A949SZE6"/>
<evidence type="ECO:0000313" key="5">
    <source>
        <dbReference type="EMBL" id="MBV6531511.1"/>
    </source>
</evidence>
<dbReference type="InterPro" id="IPR022485">
    <property type="entry name" value="SHCHC_synthase_MenH"/>
</dbReference>
<dbReference type="InterPro" id="IPR000073">
    <property type="entry name" value="AB_hydrolase_1"/>
</dbReference>
<dbReference type="RefSeq" id="WP_157402252.1">
    <property type="nucleotide sequence ID" value="NZ_JABULY010000002.1"/>
</dbReference>
<comment type="pathway">
    <text evidence="3">Quinol/quinone metabolism; 1,4-dihydroxy-2-naphthoate biosynthesis; 1,4-dihydroxy-2-naphthoate from chorismate: step 3/7.</text>
</comment>
<organism evidence="6 7">
    <name type="scientific">Ursidibacter maritimus</name>
    <dbReference type="NCBI Taxonomy" id="1331689"/>
    <lineage>
        <taxon>Bacteria</taxon>
        <taxon>Pseudomonadati</taxon>
        <taxon>Pseudomonadota</taxon>
        <taxon>Gammaproteobacteria</taxon>
        <taxon>Pasteurellales</taxon>
        <taxon>Pasteurellaceae</taxon>
        <taxon>Ursidibacter</taxon>
    </lineage>
</organism>
<dbReference type="GO" id="GO:0070205">
    <property type="term" value="F:2-succinyl-6-hydroxy-2,4-cyclohexadiene-1-carboxylate synthase activity"/>
    <property type="evidence" value="ECO:0007669"/>
    <property type="project" value="UniProtKB-UniRule"/>
</dbReference>
<comment type="similarity">
    <text evidence="3">Belongs to the AB hydrolase superfamily. MenH family.</text>
</comment>
<evidence type="ECO:0000256" key="1">
    <source>
        <dbReference type="ARBA" id="ARBA00022428"/>
    </source>
</evidence>
<dbReference type="NCBIfam" id="TIGR03695">
    <property type="entry name" value="menH_SHCHC"/>
    <property type="match status" value="1"/>
</dbReference>
<dbReference type="Proteomes" id="UP001196379">
    <property type="component" value="Unassembled WGS sequence"/>
</dbReference>
<dbReference type="OrthoDB" id="9808398at2"/>
<feature type="domain" description="AB hydrolase-1" evidence="4">
    <location>
        <begin position="13"/>
        <end position="153"/>
    </location>
</feature>
<dbReference type="HAMAP" id="MF_01660">
    <property type="entry name" value="MenH"/>
    <property type="match status" value="1"/>
</dbReference>
<protein>
    <recommendedName>
        <fullName evidence="3">Putative 2-succinyl-6-hydroxy-2,4-cyclohexadiene-1-carboxylate synthase</fullName>
        <shortName evidence="3">SHCHC synthase</shortName>
        <ecNumber evidence="3">4.2.99.20</ecNumber>
    </recommendedName>
</protein>
<dbReference type="Pfam" id="PF00561">
    <property type="entry name" value="Abhydrolase_1"/>
    <property type="match status" value="1"/>
</dbReference>
<comment type="function">
    <text evidence="3">Catalyzes a proton abstraction reaction that results in 2,5-elimination of pyruvate from 2-succinyl-5-enolpyruvyl-6-hydroxy-3-cyclohexene-1-carboxylate (SEPHCHC) and the formation of 2-succinyl-6-hydroxy-2,4-cyclohexadiene-1-carboxylate (SHCHC).</text>
</comment>
<gene>
    <name evidence="3 6" type="primary">menH</name>
    <name evidence="5" type="ORF">HT657_05065</name>
    <name evidence="6" type="ORF">HT672_04625</name>
</gene>
<name>A0A949SZE6_9PAST</name>
<dbReference type="Proteomes" id="UP000732858">
    <property type="component" value="Unassembled WGS sequence"/>
</dbReference>
<dbReference type="Gene3D" id="3.40.50.1820">
    <property type="entry name" value="alpha/beta hydrolase"/>
    <property type="match status" value="1"/>
</dbReference>
<reference evidence="6 8" key="1">
    <citation type="journal article" date="2021" name="Mol. Ecol.">
        <title>Polar bear-adapted Ursidibacter maritimus are remarkably conserved after generations in captivity.</title>
        <authorList>
            <person name="Espinosa-Gongora C."/>
            <person name="Hansen M.J."/>
            <person name="Bertelsen M.F."/>
            <person name="Bojesen A.M."/>
        </authorList>
    </citation>
    <scope>NUCLEOTIDE SEQUENCE</scope>
    <source>
        <strain evidence="6">Pb43105x</strain>
        <strain evidence="5 8">Pb43106</strain>
    </source>
</reference>
<dbReference type="EC" id="4.2.99.20" evidence="3"/>
<evidence type="ECO:0000259" key="4">
    <source>
        <dbReference type="Pfam" id="PF00561"/>
    </source>
</evidence>
<evidence type="ECO:0000256" key="3">
    <source>
        <dbReference type="HAMAP-Rule" id="MF_01660"/>
    </source>
</evidence>
<dbReference type="PANTHER" id="PTHR42916">
    <property type="entry name" value="2-SUCCINYL-5-ENOLPYRUVYL-6-HYDROXY-3-CYCLOHEXENE-1-CARBOXYLATE SYNTHASE"/>
    <property type="match status" value="1"/>
</dbReference>
<dbReference type="EMBL" id="JABULY010000002">
    <property type="protein sequence ID" value="MBV6531511.1"/>
    <property type="molecule type" value="Genomic_DNA"/>
</dbReference>
<keyword evidence="2 3" id="KW-0456">Lyase</keyword>
<dbReference type="PANTHER" id="PTHR42916:SF1">
    <property type="entry name" value="PROTEIN PHYLLO, CHLOROPLASTIC"/>
    <property type="match status" value="1"/>
</dbReference>
<dbReference type="GeneID" id="65548017"/>
<comment type="catalytic activity">
    <reaction evidence="3">
        <text>5-enolpyruvoyl-6-hydroxy-2-succinyl-cyclohex-3-ene-1-carboxylate = (1R,6R)-6-hydroxy-2-succinyl-cyclohexa-2,4-diene-1-carboxylate + pyruvate</text>
        <dbReference type="Rhea" id="RHEA:25597"/>
        <dbReference type="ChEBI" id="CHEBI:15361"/>
        <dbReference type="ChEBI" id="CHEBI:58689"/>
        <dbReference type="ChEBI" id="CHEBI:58818"/>
        <dbReference type="EC" id="4.2.99.20"/>
    </reaction>
</comment>
<comment type="caution">
    <text evidence="6">The sequence shown here is derived from an EMBL/GenBank/DDBJ whole genome shotgun (WGS) entry which is preliminary data.</text>
</comment>
<keyword evidence="1 3" id="KW-0474">Menaquinone biosynthesis</keyword>
<proteinExistence type="inferred from homology"/>
<sequence>MLAYQWHRDSGIPLVFLHGLLGSQQDWQQVICLLQKNPQIRPLTLDLPCHNQSQHIDCRSFSDVRQQLYSTLNTLIQEPFYLVGYSLGGRIALDYLHHQEQANLLGVVLEGANIGLQSEQERQTRWLNDQHWAKRFRTEPLRNVLEDWYQQTVFADLDIQTRADFIQKRQDNCGEKIAQMLEATSLAKQPFFDCKTRNDLTFFIGEKDQKFRQMVEKHHLPYQLILNAGHNAHQQSPDLFVKNLLAFIERK</sequence>
<comment type="subunit">
    <text evidence="3">Monomer.</text>
</comment>
<dbReference type="InterPro" id="IPR029058">
    <property type="entry name" value="AB_hydrolase_fold"/>
</dbReference>
<evidence type="ECO:0000256" key="2">
    <source>
        <dbReference type="ARBA" id="ARBA00023239"/>
    </source>
</evidence>
<evidence type="ECO:0000313" key="8">
    <source>
        <dbReference type="Proteomes" id="UP001196379"/>
    </source>
</evidence>
<evidence type="ECO:0000313" key="6">
    <source>
        <dbReference type="EMBL" id="MBV6546573.1"/>
    </source>
</evidence>
<keyword evidence="8" id="KW-1185">Reference proteome</keyword>
<dbReference type="NCBIfam" id="NF008340">
    <property type="entry name" value="PRK11126.1"/>
    <property type="match status" value="1"/>
</dbReference>
<comment type="pathway">
    <text evidence="3">Quinol/quinone metabolism; menaquinone biosynthesis.</text>
</comment>
<accession>A0A949SZE6</accession>
<evidence type="ECO:0000313" key="7">
    <source>
        <dbReference type="Proteomes" id="UP000732858"/>
    </source>
</evidence>
<dbReference type="EMBL" id="JABUMC010000007">
    <property type="protein sequence ID" value="MBV6546573.1"/>
    <property type="molecule type" value="Genomic_DNA"/>
</dbReference>
<dbReference type="SUPFAM" id="SSF53474">
    <property type="entry name" value="alpha/beta-Hydrolases"/>
    <property type="match status" value="1"/>
</dbReference>